<gene>
    <name evidence="1" type="ORF">EH240_00290</name>
</gene>
<dbReference type="Proteomes" id="UP000273786">
    <property type="component" value="Unassembled WGS sequence"/>
</dbReference>
<proteinExistence type="predicted"/>
<comment type="caution">
    <text evidence="1">The sequence shown here is derived from an EMBL/GenBank/DDBJ whole genome shotgun (WGS) entry which is preliminary data.</text>
</comment>
<name>A0A3P3GA40_9HYPH</name>
<dbReference type="OrthoDB" id="8089338at2"/>
<keyword evidence="2" id="KW-1185">Reference proteome</keyword>
<evidence type="ECO:0000313" key="2">
    <source>
        <dbReference type="Proteomes" id="UP000273786"/>
    </source>
</evidence>
<dbReference type="EMBL" id="RQXT01000001">
    <property type="protein sequence ID" value="RRI07718.1"/>
    <property type="molecule type" value="Genomic_DNA"/>
</dbReference>
<protein>
    <submittedName>
        <fullName evidence="1">Uncharacterized protein</fullName>
    </submittedName>
</protein>
<reference evidence="1 2" key="1">
    <citation type="submission" date="2018-11" db="EMBL/GenBank/DDBJ databases">
        <title>the genome of Mesorhizobium tamadayense DSM 28320.</title>
        <authorList>
            <person name="Gao J."/>
        </authorList>
    </citation>
    <scope>NUCLEOTIDE SEQUENCE [LARGE SCALE GENOMIC DNA]</scope>
    <source>
        <strain evidence="1 2">DSM 28320</strain>
    </source>
</reference>
<accession>A0A3P3GA40</accession>
<evidence type="ECO:0000313" key="1">
    <source>
        <dbReference type="EMBL" id="RRI07718.1"/>
    </source>
</evidence>
<sequence length="96" mass="10795">MAIGRNAHRFVILWRSKERSDAAQTIGSCVLVSRAATVQNSAPLHSQAEVTAWILGSSLRFASLRPWMTMLENRCTLFQELLSSRSRAPTPRQRRG</sequence>
<organism evidence="1 2">
    <name type="scientific">Mesorhizobium tamadayense</name>
    <dbReference type="NCBI Taxonomy" id="425306"/>
    <lineage>
        <taxon>Bacteria</taxon>
        <taxon>Pseudomonadati</taxon>
        <taxon>Pseudomonadota</taxon>
        <taxon>Alphaproteobacteria</taxon>
        <taxon>Hyphomicrobiales</taxon>
        <taxon>Phyllobacteriaceae</taxon>
        <taxon>Mesorhizobium</taxon>
    </lineage>
</organism>
<dbReference type="AlphaFoldDB" id="A0A3P3GA40"/>